<dbReference type="AlphaFoldDB" id="A0A7S1B1T2"/>
<reference evidence="2" key="1">
    <citation type="submission" date="2021-01" db="EMBL/GenBank/DDBJ databases">
        <authorList>
            <person name="Corre E."/>
            <person name="Pelletier E."/>
            <person name="Niang G."/>
            <person name="Scheremetjew M."/>
            <person name="Finn R."/>
            <person name="Kale V."/>
            <person name="Holt S."/>
            <person name="Cochrane G."/>
            <person name="Meng A."/>
            <person name="Brown T."/>
            <person name="Cohen L."/>
        </authorList>
    </citation>
    <scope>NUCLEOTIDE SEQUENCE</scope>
</reference>
<evidence type="ECO:0000313" key="2">
    <source>
        <dbReference type="EMBL" id="CAD8871549.1"/>
    </source>
</evidence>
<feature type="region of interest" description="Disordered" evidence="1">
    <location>
        <begin position="497"/>
        <end position="527"/>
    </location>
</feature>
<sequence length="618" mass="67971">MRVRSLSASRPPNGRPPPRTAPTPSSPVLWPRGNAALPPSLPRPLPRGDSRTQHQSAQSPQSPGQSRRTPKQVPKASRPTTAKSPTHPRAPRPDHTQAAQRTMDAQRADPRLRSPDVRSELPRDGARDARPPVMNGYPRKEAVRRPASLARPPPRPTPARSHSGPRSHARTVSPTRLPRTLNSRSNGSLDGSRADAPPRVPASADRGDRGASPESRRTLRSSREEPAVNLEELERENVVEHFFCRGHNPMEQGLRMDVAHYWEKRRLQNSLRRVLEALQEHCNFEGDNPREFGAAFDSLCEHFSAGVTHFEGDTLDEQQFISALDAFGLWPWEVSPCDQREVFSCLCVPSLRAARGVLGGQPLRTCLDRGVFVEGFSKVPFNLPDFPVPTHLMPQALNKLRDDFSVEQTKELAEVVVLTFCMQRTGLDHTKDFFLCGLLSLEEIQMALPRLTPVSFVGVAVEWIIRTGAPYLSQDEWRRFVFDLRGDLPVEGEGRAGFGKVGSGAGRTENSCTSDPGEMATSPLESPESRTWVVDWGTVTQAALDRSEASTSSISIHQADEGAGAAGACVNVMAGAPRDPVSMLSLSLHSECGGPFLAHAFMRCCQLCRKRAMRPEGS</sequence>
<accession>A0A7S1B1T2</accession>
<feature type="compositionally biased region" description="Polar residues" evidence="1">
    <location>
        <begin position="170"/>
        <end position="189"/>
    </location>
</feature>
<feature type="compositionally biased region" description="Pro residues" evidence="1">
    <location>
        <begin position="13"/>
        <end position="25"/>
    </location>
</feature>
<name>A0A7S1B1T2_NOCSC</name>
<gene>
    <name evidence="2" type="ORF">NSCI0253_LOCUS45906</name>
</gene>
<evidence type="ECO:0000256" key="1">
    <source>
        <dbReference type="SAM" id="MobiDB-lite"/>
    </source>
</evidence>
<protein>
    <submittedName>
        <fullName evidence="2">Uncharacterized protein</fullName>
    </submittedName>
</protein>
<feature type="region of interest" description="Disordered" evidence="1">
    <location>
        <begin position="1"/>
        <end position="228"/>
    </location>
</feature>
<feature type="compositionally biased region" description="Basic and acidic residues" evidence="1">
    <location>
        <begin position="205"/>
        <end position="226"/>
    </location>
</feature>
<feature type="compositionally biased region" description="Low complexity" evidence="1">
    <location>
        <begin position="53"/>
        <end position="66"/>
    </location>
</feature>
<proteinExistence type="predicted"/>
<dbReference type="EMBL" id="HBFQ01064711">
    <property type="protein sequence ID" value="CAD8871549.1"/>
    <property type="molecule type" value="Transcribed_RNA"/>
</dbReference>
<feature type="compositionally biased region" description="Basic and acidic residues" evidence="1">
    <location>
        <begin position="104"/>
        <end position="130"/>
    </location>
</feature>
<organism evidence="2">
    <name type="scientific">Noctiluca scintillans</name>
    <name type="common">Sea sparkle</name>
    <name type="synonym">Red tide dinoflagellate</name>
    <dbReference type="NCBI Taxonomy" id="2966"/>
    <lineage>
        <taxon>Eukaryota</taxon>
        <taxon>Sar</taxon>
        <taxon>Alveolata</taxon>
        <taxon>Dinophyceae</taxon>
        <taxon>Noctilucales</taxon>
        <taxon>Noctilucaceae</taxon>
        <taxon>Noctiluca</taxon>
    </lineage>
</organism>